<dbReference type="EMBL" id="LSYS01007654">
    <property type="protein sequence ID" value="OPJ71346.1"/>
    <property type="molecule type" value="Genomic_DNA"/>
</dbReference>
<feature type="compositionally biased region" description="Low complexity" evidence="1">
    <location>
        <begin position="60"/>
        <end position="84"/>
    </location>
</feature>
<name>A0A1V4JGQ0_PATFA</name>
<dbReference type="AlphaFoldDB" id="A0A1V4JGQ0"/>
<dbReference type="Proteomes" id="UP000190648">
    <property type="component" value="Unassembled WGS sequence"/>
</dbReference>
<accession>A0A1V4JGQ0</accession>
<comment type="caution">
    <text evidence="2">The sequence shown here is derived from an EMBL/GenBank/DDBJ whole genome shotgun (WGS) entry which is preliminary data.</text>
</comment>
<feature type="compositionally biased region" description="Basic and acidic residues" evidence="1">
    <location>
        <begin position="144"/>
        <end position="163"/>
    </location>
</feature>
<sequence length="265" mass="28521">MILYTLCCYGLHEGAVVQRIQPSLEEQAALLVHGHIDITEQRCSEETWRLLCFYAAEENSPAGSPSSTSSRGTTPTSSLDSSSSNAGANAEEQPNTLEPALHGARGRPPSVPVPTDREQPQEELGQAVAAGPSAQGCSRSRSTPGRDRDRSPRDPSADSHEDEQVAVELVPGTYMAGLQPQVWAGLSRDFGEILEPLVSWVNEVLQGPFWFLLLVLALCTPSPHDSAAPCGRRGLSGGRGYSPAVFCWDAEDSPQPCKSPPHQWH</sequence>
<dbReference type="OrthoDB" id="21204at2759"/>
<reference evidence="2 3" key="1">
    <citation type="submission" date="2016-02" db="EMBL/GenBank/DDBJ databases">
        <title>Band-tailed pigeon sequencing and assembly.</title>
        <authorList>
            <person name="Soares A.E."/>
            <person name="Novak B.J."/>
            <person name="Rice E.S."/>
            <person name="O'Connell B."/>
            <person name="Chang D."/>
            <person name="Weber S."/>
            <person name="Shapiro B."/>
        </authorList>
    </citation>
    <scope>NUCLEOTIDE SEQUENCE [LARGE SCALE GENOMIC DNA]</scope>
    <source>
        <strain evidence="2">BTP2013</strain>
        <tissue evidence="2">Blood</tissue>
    </source>
</reference>
<gene>
    <name evidence="2" type="ORF">AV530_008859</name>
</gene>
<protein>
    <submittedName>
        <fullName evidence="2">Uncharacterized protein</fullName>
    </submittedName>
</protein>
<organism evidence="2 3">
    <name type="scientific">Patagioenas fasciata monilis</name>
    <dbReference type="NCBI Taxonomy" id="372326"/>
    <lineage>
        <taxon>Eukaryota</taxon>
        <taxon>Metazoa</taxon>
        <taxon>Chordata</taxon>
        <taxon>Craniata</taxon>
        <taxon>Vertebrata</taxon>
        <taxon>Euteleostomi</taxon>
        <taxon>Archelosauria</taxon>
        <taxon>Archosauria</taxon>
        <taxon>Dinosauria</taxon>
        <taxon>Saurischia</taxon>
        <taxon>Theropoda</taxon>
        <taxon>Coelurosauria</taxon>
        <taxon>Aves</taxon>
        <taxon>Neognathae</taxon>
        <taxon>Neoaves</taxon>
        <taxon>Columbimorphae</taxon>
        <taxon>Columbiformes</taxon>
        <taxon>Columbidae</taxon>
        <taxon>Patagioenas</taxon>
    </lineage>
</organism>
<evidence type="ECO:0000313" key="2">
    <source>
        <dbReference type="EMBL" id="OPJ71346.1"/>
    </source>
</evidence>
<feature type="region of interest" description="Disordered" evidence="1">
    <location>
        <begin position="59"/>
        <end position="163"/>
    </location>
</feature>
<proteinExistence type="predicted"/>
<evidence type="ECO:0000313" key="3">
    <source>
        <dbReference type="Proteomes" id="UP000190648"/>
    </source>
</evidence>
<evidence type="ECO:0000256" key="1">
    <source>
        <dbReference type="SAM" id="MobiDB-lite"/>
    </source>
</evidence>
<keyword evidence="3" id="KW-1185">Reference proteome</keyword>